<accession>A0ABQ6M1U1</accession>
<evidence type="ECO:0000313" key="4">
    <source>
        <dbReference type="Proteomes" id="UP001224392"/>
    </source>
</evidence>
<organism evidence="3 4">
    <name type="scientific">Biformimicrobium ophioploci</name>
    <dbReference type="NCBI Taxonomy" id="3036711"/>
    <lineage>
        <taxon>Bacteria</taxon>
        <taxon>Pseudomonadati</taxon>
        <taxon>Pseudomonadota</taxon>
        <taxon>Gammaproteobacteria</taxon>
        <taxon>Cellvibrionales</taxon>
        <taxon>Microbulbiferaceae</taxon>
        <taxon>Biformimicrobium</taxon>
    </lineage>
</organism>
<evidence type="ECO:0000313" key="3">
    <source>
        <dbReference type="EMBL" id="GMG88318.1"/>
    </source>
</evidence>
<reference evidence="3 4" key="1">
    <citation type="submission" date="2023-04" db="EMBL/GenBank/DDBJ databases">
        <title>Marinobulbifer ophiurae gen. nov., sp. Nov., isolate from tissue of brittle star Ophioplocus japonicus.</title>
        <authorList>
            <person name="Kawano K."/>
            <person name="Sawayama S."/>
            <person name="Nakagawa S."/>
        </authorList>
    </citation>
    <scope>NUCLEOTIDE SEQUENCE [LARGE SCALE GENOMIC DNA]</scope>
    <source>
        <strain evidence="3 4">NKW57</strain>
    </source>
</reference>
<dbReference type="Pfam" id="PF25607">
    <property type="entry name" value="DUF7939"/>
    <property type="match status" value="1"/>
</dbReference>
<keyword evidence="1" id="KW-0812">Transmembrane</keyword>
<sequence>MTATIDRSEITIEETLTLRLRYYGDTAGEPDISALKVGFEVLGNRRSSQYRNYNGQVESFTEWLLTLAPKREGKLTIPPISYAGHKTPPLDVQVNPPGALPEGANREAFLEVETDKEQVRVGEQLLVKVRLYTSVSLHSLDPSPLDIPNAQVEKVTENRYDRHINNVGYAVYEIVFAVFPEKPGPITIPALTYHALTGDRDPFSIFNRSSKRMRLRSTSKNVMVMPRPDSYSGEHWLPARSLGIAQAWSKDPKEFKVGEPITRILTVTGEGLKASQLPPIPRLSVDGLKTYPDQPQKEDTTSMQGITGVRTETTAIVASQPGDYALPAVTITWWDTEAQQQRAAYLPPFTFTVTGGQTIAPAEGAAAETGPLTTAQQEIATADNNWLWRALAIGSLIANLALAGLIIWLWRGRIRTNFDQATTEEPEPAALPDLETAAASGDAANLQPALLAWAQRQPGVQTGDSLSKAAQRSNNPDFSKLVVLLEQALFAEPARPLNSHQVQILISRLEKDKSNVAGEYKNKPTLSELYQ</sequence>
<feature type="domain" description="DUF7939" evidence="2">
    <location>
        <begin position="429"/>
        <end position="509"/>
    </location>
</feature>
<dbReference type="PANTHER" id="PTHR40940">
    <property type="entry name" value="PROTEIN BATD-RELATED"/>
    <property type="match status" value="1"/>
</dbReference>
<feature type="transmembrane region" description="Helical" evidence="1">
    <location>
        <begin position="386"/>
        <end position="410"/>
    </location>
</feature>
<dbReference type="EMBL" id="BSYJ01000005">
    <property type="protein sequence ID" value="GMG88318.1"/>
    <property type="molecule type" value="Genomic_DNA"/>
</dbReference>
<dbReference type="Proteomes" id="UP001224392">
    <property type="component" value="Unassembled WGS sequence"/>
</dbReference>
<gene>
    <name evidence="3" type="ORF">MNKW57_26390</name>
</gene>
<dbReference type="InterPro" id="IPR025738">
    <property type="entry name" value="BatD"/>
</dbReference>
<dbReference type="InterPro" id="IPR057699">
    <property type="entry name" value="DUF7939"/>
</dbReference>
<evidence type="ECO:0000256" key="1">
    <source>
        <dbReference type="SAM" id="Phobius"/>
    </source>
</evidence>
<comment type="caution">
    <text evidence="3">The sequence shown here is derived from an EMBL/GenBank/DDBJ whole genome shotgun (WGS) entry which is preliminary data.</text>
</comment>
<proteinExistence type="predicted"/>
<dbReference type="Pfam" id="PF13584">
    <property type="entry name" value="BatD"/>
    <property type="match status" value="2"/>
</dbReference>
<evidence type="ECO:0000259" key="2">
    <source>
        <dbReference type="Pfam" id="PF25607"/>
    </source>
</evidence>
<keyword evidence="1" id="KW-1133">Transmembrane helix</keyword>
<name>A0ABQ6M1U1_9GAMM</name>
<keyword evidence="1" id="KW-0472">Membrane</keyword>
<protein>
    <submittedName>
        <fullName evidence="3">BatD family protein</fullName>
    </submittedName>
</protein>
<dbReference type="PANTHER" id="PTHR40940:SF1">
    <property type="entry name" value="PROTEIN BATD"/>
    <property type="match status" value="1"/>
</dbReference>
<keyword evidence="4" id="KW-1185">Reference proteome</keyword>